<evidence type="ECO:0000313" key="3">
    <source>
        <dbReference type="Proteomes" id="UP001204579"/>
    </source>
</evidence>
<proteinExistence type="predicted"/>
<dbReference type="PANTHER" id="PTHR30538">
    <property type="entry name" value="LYSINE 2,3-AMINOMUTASE-RELATED"/>
    <property type="match status" value="1"/>
</dbReference>
<dbReference type="Proteomes" id="UP001204579">
    <property type="component" value="Unassembled WGS sequence"/>
</dbReference>
<keyword evidence="1" id="KW-0004">4Fe-4S</keyword>
<evidence type="ECO:0000313" key="2">
    <source>
        <dbReference type="EMBL" id="MCR8873591.1"/>
    </source>
</evidence>
<dbReference type="InterPro" id="IPR003739">
    <property type="entry name" value="Lys_aminomutase/Glu_NH3_mut"/>
</dbReference>
<dbReference type="PANTHER" id="PTHR30538:SF1">
    <property type="entry name" value="L-LYSINE 2,3-AMINOMUTASE"/>
    <property type="match status" value="1"/>
</dbReference>
<dbReference type="EMBL" id="JANRHJ010000006">
    <property type="protein sequence ID" value="MCR8873591.1"/>
    <property type="molecule type" value="Genomic_DNA"/>
</dbReference>
<keyword evidence="3" id="KW-1185">Reference proteome</keyword>
<evidence type="ECO:0000256" key="1">
    <source>
        <dbReference type="ARBA" id="ARBA00022485"/>
    </source>
</evidence>
<dbReference type="Gene3D" id="3.20.20.70">
    <property type="entry name" value="Aldolase class I"/>
    <property type="match status" value="1"/>
</dbReference>
<keyword evidence="1" id="KW-0479">Metal-binding</keyword>
<reference evidence="2 3" key="1">
    <citation type="submission" date="2022-08" db="EMBL/GenBank/DDBJ databases">
        <authorList>
            <person name="Zeman M."/>
            <person name="Kubasova T."/>
        </authorList>
    </citation>
    <scope>NUCLEOTIDE SEQUENCE [LARGE SCALE GENOMIC DNA]</scope>
    <source>
        <strain evidence="2 3">ET62</strain>
    </source>
</reference>
<name>A0AAW5MYU6_9BACT</name>
<keyword evidence="1" id="KW-0408">Iron</keyword>
<dbReference type="AlphaFoldDB" id="A0AAW5MYU6"/>
<organism evidence="2 3">
    <name type="scientific">Phocaeicola barnesiae</name>
    <dbReference type="NCBI Taxonomy" id="376804"/>
    <lineage>
        <taxon>Bacteria</taxon>
        <taxon>Pseudomonadati</taxon>
        <taxon>Bacteroidota</taxon>
        <taxon>Bacteroidia</taxon>
        <taxon>Bacteroidales</taxon>
        <taxon>Bacteroidaceae</taxon>
        <taxon>Phocaeicola</taxon>
    </lineage>
</organism>
<dbReference type="InterPro" id="IPR013785">
    <property type="entry name" value="Aldolase_TIM"/>
</dbReference>
<comment type="caution">
    <text evidence="2">The sequence shown here is derived from an EMBL/GenBank/DDBJ whole genome shotgun (WGS) entry which is preliminary data.</text>
</comment>
<accession>A0AAW5MYU6</accession>
<keyword evidence="1" id="KW-0411">Iron-sulfur</keyword>
<dbReference type="RefSeq" id="WP_258335610.1">
    <property type="nucleotide sequence ID" value="NZ_JANRHJ010000006.1"/>
</dbReference>
<gene>
    <name evidence="2" type="ORF">NW209_06135</name>
</gene>
<protein>
    <submittedName>
        <fullName evidence="2">KamA family protein</fullName>
    </submittedName>
</protein>
<dbReference type="GO" id="GO:0051539">
    <property type="term" value="F:4 iron, 4 sulfur cluster binding"/>
    <property type="evidence" value="ECO:0007669"/>
    <property type="project" value="UniProtKB-KW"/>
</dbReference>
<sequence>MKQKNKNLTFQDVKALFETDLTDLCALAKACKDAEAFRNKLADYLKSDAVIPDRPAVRNLEHLLAYDGKTVCELSTGEEVPVRTLTMWWEWLTAQPSAETPSLDFLLDVYHQFRHLYVPEPEKPTKEQVRKWMRRWPGGLDEDVKNIRRANKARIIDMLVKRIEHVHAANSRYSFAEGMTYEEKVDKVKEWWYDYRFQLAMAARSVREINKALDHTLPDELVRLYHEARKKGIPVFVTPYYLSLLNPYDTGYDDASIRSYVLYSAELVETFGRIRAWEKEDIVEAGKPNAAGWLLPEGHNIHRRYPEVAILIPDSMGRACGGLCASCQRMYDFQSKRLNFNFEKLKPNETWEHKLHRLMKYFEEDSQLCDILITGGDALMSQNKTLRNILNAVLKMARNKRAANRKRPDGQKYAEMKRVRLGSRLPVYLPMRINDELLEILADFKAAAEKEGITQFYLQTHFQSPLELTPESKEAIRRIQSTGWTVTNQLVFNVAASRRGHTAKLRKLLNEYGVFCYYTFSVKGFRENHAVFAPNSRSMQESCEEKAIGKIGANEEQDFLEQYAASRFKSSEIRKFCSEKEIPFLATDRNVLNLPGIGKSMTFQLVGITADGCRMLKFSHDGTRRHSPVVNHEEAVFIRENKSVHAYLCQLEGMGERTEDYESIWRYTEGETERRFQLYQYPLQEPGVTSEFTHV</sequence>